<dbReference type="EMBL" id="JBBPBN010000020">
    <property type="protein sequence ID" value="KAK9016695.1"/>
    <property type="molecule type" value="Genomic_DNA"/>
</dbReference>
<accession>A0ABR2RUN2</accession>
<dbReference type="Gene3D" id="3.80.10.10">
    <property type="entry name" value="Ribonuclease Inhibitor"/>
    <property type="match status" value="1"/>
</dbReference>
<evidence type="ECO:0000256" key="1">
    <source>
        <dbReference type="ARBA" id="ARBA00022737"/>
    </source>
</evidence>
<dbReference type="InterPro" id="IPR032675">
    <property type="entry name" value="LRR_dom_sf"/>
</dbReference>
<evidence type="ECO:0000313" key="4">
    <source>
        <dbReference type="Proteomes" id="UP001396334"/>
    </source>
</evidence>
<feature type="domain" description="Disease resistance R13L4/SHOC-2-like LRR" evidence="2">
    <location>
        <begin position="1"/>
        <end position="64"/>
    </location>
</feature>
<comment type="caution">
    <text evidence="3">The sequence shown here is derived from an EMBL/GenBank/DDBJ whole genome shotgun (WGS) entry which is preliminary data.</text>
</comment>
<name>A0ABR2RUN2_9ROSI</name>
<dbReference type="Proteomes" id="UP001396334">
    <property type="component" value="Unassembled WGS sequence"/>
</dbReference>
<dbReference type="PANTHER" id="PTHR15140">
    <property type="entry name" value="TUBULIN-SPECIFIC CHAPERONE E"/>
    <property type="match status" value="1"/>
</dbReference>
<reference evidence="3 4" key="1">
    <citation type="journal article" date="2024" name="G3 (Bethesda)">
        <title>Genome assembly of Hibiscus sabdariffa L. provides insights into metabolisms of medicinal natural products.</title>
        <authorList>
            <person name="Kim T."/>
        </authorList>
    </citation>
    <scope>NUCLEOTIDE SEQUENCE [LARGE SCALE GENOMIC DNA]</scope>
    <source>
        <strain evidence="3">TK-2024</strain>
        <tissue evidence="3">Old leaves</tissue>
    </source>
</reference>
<evidence type="ECO:0000313" key="3">
    <source>
        <dbReference type="EMBL" id="KAK9016695.1"/>
    </source>
</evidence>
<keyword evidence="4" id="KW-1185">Reference proteome</keyword>
<gene>
    <name evidence="3" type="ORF">V6N11_079190</name>
</gene>
<dbReference type="InterPro" id="IPR055414">
    <property type="entry name" value="LRR_R13L4/SHOC2-like"/>
</dbReference>
<protein>
    <recommendedName>
        <fullName evidence="2">Disease resistance R13L4/SHOC-2-like LRR domain-containing protein</fullName>
    </recommendedName>
</protein>
<dbReference type="Pfam" id="PF23598">
    <property type="entry name" value="LRR_14"/>
    <property type="match status" value="1"/>
</dbReference>
<organism evidence="3 4">
    <name type="scientific">Hibiscus sabdariffa</name>
    <name type="common">roselle</name>
    <dbReference type="NCBI Taxonomy" id="183260"/>
    <lineage>
        <taxon>Eukaryota</taxon>
        <taxon>Viridiplantae</taxon>
        <taxon>Streptophyta</taxon>
        <taxon>Embryophyta</taxon>
        <taxon>Tracheophyta</taxon>
        <taxon>Spermatophyta</taxon>
        <taxon>Magnoliopsida</taxon>
        <taxon>eudicotyledons</taxon>
        <taxon>Gunneridae</taxon>
        <taxon>Pentapetalae</taxon>
        <taxon>rosids</taxon>
        <taxon>malvids</taxon>
        <taxon>Malvales</taxon>
        <taxon>Malvaceae</taxon>
        <taxon>Malvoideae</taxon>
        <taxon>Hibiscus</taxon>
    </lineage>
</organism>
<dbReference type="SUPFAM" id="SSF52047">
    <property type="entry name" value="RNI-like"/>
    <property type="match status" value="1"/>
</dbReference>
<evidence type="ECO:0000259" key="2">
    <source>
        <dbReference type="Pfam" id="PF23598"/>
    </source>
</evidence>
<keyword evidence="1" id="KW-0677">Repeat</keyword>
<sequence>MPTLGKLPNLRVLELHEHAFLGNEMVCSAQGFPKLESFSLKYVDLVQLKVEERAMPCLQRLEIHGCFFLDMDPVRLRFNTILAGTQR</sequence>
<proteinExistence type="predicted"/>
<dbReference type="PANTHER" id="PTHR15140:SF37">
    <property type="entry name" value="UBIQUITIN-LIKE DOMAIN-CONTAINING PROTEIN"/>
    <property type="match status" value="1"/>
</dbReference>